<evidence type="ECO:0000256" key="6">
    <source>
        <dbReference type="ARBA" id="ARBA00023310"/>
    </source>
</evidence>
<keyword evidence="2 7" id="KW-0813">Transport</keyword>
<dbReference type="Proteomes" id="UP000199376">
    <property type="component" value="Unassembled WGS sequence"/>
</dbReference>
<keyword evidence="9" id="KW-1185">Reference proteome</keyword>
<sequence length="180" mass="19566">MANKKEKVVEQYAEALLAYGSDQDSFDSLLADLKVVNDVVTKNPKLTALLSAQTISEEDQVSLLDTLTKGANQGVVNLTKILLSHHHFALFGAVVNRFFDLYQERQGIESVVITSAVAVDDSQKERLAQAFQKQSGAKKVEATYTVDPELIAGVSMQSKSILIDGSLKTKIAKLKAELLG</sequence>
<dbReference type="NCBIfam" id="TIGR01145">
    <property type="entry name" value="ATP_synt_delta"/>
    <property type="match status" value="1"/>
</dbReference>
<dbReference type="PRINTS" id="PR00125">
    <property type="entry name" value="ATPASEDELTA"/>
</dbReference>
<keyword evidence="4 7" id="KW-0406">Ion transport</keyword>
<keyword evidence="6 7" id="KW-0066">ATP synthesis</keyword>
<name>A0A1I1H5D5_9LACO</name>
<evidence type="ECO:0000256" key="1">
    <source>
        <dbReference type="ARBA" id="ARBA00004370"/>
    </source>
</evidence>
<evidence type="ECO:0000313" key="9">
    <source>
        <dbReference type="Proteomes" id="UP000199376"/>
    </source>
</evidence>
<reference evidence="8 9" key="1">
    <citation type="submission" date="2016-10" db="EMBL/GenBank/DDBJ databases">
        <authorList>
            <person name="de Groot N.N."/>
        </authorList>
    </citation>
    <scope>NUCLEOTIDE SEQUENCE [LARGE SCALE GENOMIC DNA]</scope>
    <source>
        <strain evidence="8 9">DSM 19113</strain>
    </source>
</reference>
<comment type="function">
    <text evidence="7">F(1)F(0) ATP synthase produces ATP from ADP in the presence of a proton or sodium gradient. F-type ATPases consist of two structural domains, F(1) containing the extramembraneous catalytic core and F(0) containing the membrane proton channel, linked together by a central stalk and a peripheral stalk. During catalysis, ATP synthesis in the catalytic domain of F(1) is coupled via a rotary mechanism of the central stalk subunits to proton translocation.</text>
</comment>
<evidence type="ECO:0000313" key="8">
    <source>
        <dbReference type="EMBL" id="SFC19379.1"/>
    </source>
</evidence>
<dbReference type="AlphaFoldDB" id="A0A1I1H5D5"/>
<comment type="similarity">
    <text evidence="7">Belongs to the ATPase delta chain family.</text>
</comment>
<dbReference type="HAMAP" id="MF_01416">
    <property type="entry name" value="ATP_synth_delta_bact"/>
    <property type="match status" value="1"/>
</dbReference>
<dbReference type="Gene3D" id="1.10.520.20">
    <property type="entry name" value="N-terminal domain of the delta subunit of the F1F0-ATP synthase"/>
    <property type="match status" value="1"/>
</dbReference>
<dbReference type="InterPro" id="IPR026015">
    <property type="entry name" value="ATP_synth_OSCP/delta_N_sf"/>
</dbReference>
<dbReference type="GO" id="GO:0045259">
    <property type="term" value="C:proton-transporting ATP synthase complex"/>
    <property type="evidence" value="ECO:0007669"/>
    <property type="project" value="UniProtKB-KW"/>
</dbReference>
<keyword evidence="7" id="KW-0139">CF(1)</keyword>
<dbReference type="SUPFAM" id="SSF47928">
    <property type="entry name" value="N-terminal domain of the delta subunit of the F1F0-ATP synthase"/>
    <property type="match status" value="1"/>
</dbReference>
<comment type="subcellular location">
    <subcellularLocation>
        <location evidence="7">Cell membrane</location>
        <topology evidence="7">Peripheral membrane protein</topology>
    </subcellularLocation>
    <subcellularLocation>
        <location evidence="1">Membrane</location>
    </subcellularLocation>
</comment>
<comment type="function">
    <text evidence="7">This protein is part of the stalk that links CF(0) to CF(1). It either transmits conformational changes from CF(0) to CF(1) or is implicated in proton conduction.</text>
</comment>
<proteinExistence type="inferred from homology"/>
<organism evidence="8 9">
    <name type="scientific">Fructobacillus durionis</name>
    <dbReference type="NCBI Taxonomy" id="283737"/>
    <lineage>
        <taxon>Bacteria</taxon>
        <taxon>Bacillati</taxon>
        <taxon>Bacillota</taxon>
        <taxon>Bacilli</taxon>
        <taxon>Lactobacillales</taxon>
        <taxon>Lactobacillaceae</taxon>
        <taxon>Fructobacillus</taxon>
    </lineage>
</organism>
<evidence type="ECO:0000256" key="4">
    <source>
        <dbReference type="ARBA" id="ARBA00023065"/>
    </source>
</evidence>
<dbReference type="RefSeq" id="WP_091503138.1">
    <property type="nucleotide sequence ID" value="NZ_FOLI01000007.1"/>
</dbReference>
<accession>A0A1I1H5D5</accession>
<dbReference type="STRING" id="283737.SAMN05660453_1283"/>
<dbReference type="InterPro" id="IPR000711">
    <property type="entry name" value="ATPase_OSCP/dsu"/>
</dbReference>
<dbReference type="EMBL" id="FOLI01000007">
    <property type="protein sequence ID" value="SFC19379.1"/>
    <property type="molecule type" value="Genomic_DNA"/>
</dbReference>
<keyword evidence="7" id="KW-1003">Cell membrane</keyword>
<dbReference type="PANTHER" id="PTHR11910">
    <property type="entry name" value="ATP SYNTHASE DELTA CHAIN"/>
    <property type="match status" value="1"/>
</dbReference>
<evidence type="ECO:0000256" key="5">
    <source>
        <dbReference type="ARBA" id="ARBA00023136"/>
    </source>
</evidence>
<gene>
    <name evidence="7" type="primary">atpH</name>
    <name evidence="8" type="ORF">SAMN05660453_1283</name>
</gene>
<evidence type="ECO:0000256" key="7">
    <source>
        <dbReference type="HAMAP-Rule" id="MF_01416"/>
    </source>
</evidence>
<dbReference type="GO" id="GO:0005886">
    <property type="term" value="C:plasma membrane"/>
    <property type="evidence" value="ECO:0007669"/>
    <property type="project" value="UniProtKB-SubCell"/>
</dbReference>
<evidence type="ECO:0000256" key="2">
    <source>
        <dbReference type="ARBA" id="ARBA00022448"/>
    </source>
</evidence>
<dbReference type="Pfam" id="PF00213">
    <property type="entry name" value="OSCP"/>
    <property type="match status" value="1"/>
</dbReference>
<keyword evidence="3 7" id="KW-0375">Hydrogen ion transport</keyword>
<dbReference type="OrthoDB" id="9786633at2"/>
<protein>
    <recommendedName>
        <fullName evidence="7">ATP synthase subunit delta</fullName>
    </recommendedName>
    <alternativeName>
        <fullName evidence="7">ATP synthase F(1) sector subunit delta</fullName>
    </alternativeName>
    <alternativeName>
        <fullName evidence="7">F-type ATPase subunit delta</fullName>
        <shortName evidence="7">F-ATPase subunit delta</shortName>
    </alternativeName>
</protein>
<evidence type="ECO:0000256" key="3">
    <source>
        <dbReference type="ARBA" id="ARBA00022781"/>
    </source>
</evidence>
<keyword evidence="5 7" id="KW-0472">Membrane</keyword>
<dbReference type="GO" id="GO:0046933">
    <property type="term" value="F:proton-transporting ATP synthase activity, rotational mechanism"/>
    <property type="evidence" value="ECO:0007669"/>
    <property type="project" value="UniProtKB-UniRule"/>
</dbReference>